<dbReference type="NCBIfam" id="TIGR01764">
    <property type="entry name" value="excise"/>
    <property type="match status" value="1"/>
</dbReference>
<dbReference type="InterPro" id="IPR010093">
    <property type="entry name" value="SinI_DNA-bd"/>
</dbReference>
<feature type="domain" description="Helix-turn-helix" evidence="1">
    <location>
        <begin position="4"/>
        <end position="53"/>
    </location>
</feature>
<dbReference type="InterPro" id="IPR041657">
    <property type="entry name" value="HTH_17"/>
</dbReference>
<evidence type="ECO:0000259" key="1">
    <source>
        <dbReference type="Pfam" id="PF12728"/>
    </source>
</evidence>
<gene>
    <name evidence="2" type="ORF">ENS06_10015</name>
</gene>
<evidence type="ECO:0000313" key="2">
    <source>
        <dbReference type="EMBL" id="HFK97638.1"/>
    </source>
</evidence>
<dbReference type="AlphaFoldDB" id="A0A832A325"/>
<sequence length="147" mass="17121">MARMTVRTAAQALGVSPDTLEEYLERTGKMESIRQGKRVFIPAHEVKALLEEKKRRARDTQEAVGTARGPAPFERVQESTVSIPVPHYDALLEELGRLRYQSQLLEFYRTEAQEKNALLLEKEHLIGRLEAELTQLKKPWWRRLLRR</sequence>
<dbReference type="InterPro" id="IPR009061">
    <property type="entry name" value="DNA-bd_dom_put_sf"/>
</dbReference>
<comment type="caution">
    <text evidence="2">The sequence shown here is derived from an EMBL/GenBank/DDBJ whole genome shotgun (WGS) entry which is preliminary data.</text>
</comment>
<reference evidence="2" key="1">
    <citation type="journal article" date="2020" name="mSystems">
        <title>Genome- and Community-Level Interaction Insights into Carbon Utilization and Element Cycling Functions of Hydrothermarchaeota in Hydrothermal Sediment.</title>
        <authorList>
            <person name="Zhou Z."/>
            <person name="Liu Y."/>
            <person name="Xu W."/>
            <person name="Pan J."/>
            <person name="Luo Z.H."/>
            <person name="Li M."/>
        </authorList>
    </citation>
    <scope>NUCLEOTIDE SEQUENCE [LARGE SCALE GENOMIC DNA]</scope>
    <source>
        <strain evidence="2">SpSt-456</strain>
    </source>
</reference>
<protein>
    <recommendedName>
        <fullName evidence="1">Helix-turn-helix domain-containing protein</fullName>
    </recommendedName>
</protein>
<proteinExistence type="predicted"/>
<dbReference type="SUPFAM" id="SSF46955">
    <property type="entry name" value="Putative DNA-binding domain"/>
    <property type="match status" value="1"/>
</dbReference>
<name>A0A832A325_9BACT</name>
<dbReference type="Pfam" id="PF12728">
    <property type="entry name" value="HTH_17"/>
    <property type="match status" value="1"/>
</dbReference>
<accession>A0A832A325</accession>
<dbReference type="GO" id="GO:0003677">
    <property type="term" value="F:DNA binding"/>
    <property type="evidence" value="ECO:0007669"/>
    <property type="project" value="InterPro"/>
</dbReference>
<dbReference type="EMBL" id="DSTK01000031">
    <property type="protein sequence ID" value="HFK97638.1"/>
    <property type="molecule type" value="Genomic_DNA"/>
</dbReference>
<organism evidence="2">
    <name type="scientific">Desulfacinum infernum</name>
    <dbReference type="NCBI Taxonomy" id="35837"/>
    <lineage>
        <taxon>Bacteria</taxon>
        <taxon>Pseudomonadati</taxon>
        <taxon>Thermodesulfobacteriota</taxon>
        <taxon>Syntrophobacteria</taxon>
        <taxon>Syntrophobacterales</taxon>
        <taxon>Syntrophobacteraceae</taxon>
        <taxon>Desulfacinum</taxon>
    </lineage>
</organism>